<gene>
    <name evidence="2" type="ORF">Phi193_40</name>
</gene>
<dbReference type="Pfam" id="PF06378">
    <property type="entry name" value="SSAP_Sak"/>
    <property type="match status" value="1"/>
</dbReference>
<keyword evidence="3" id="KW-1185">Reference proteome</keyword>
<dbReference type="InterPro" id="IPR009425">
    <property type="entry name" value="DSRM_SSAP"/>
</dbReference>
<evidence type="ECO:0000259" key="1">
    <source>
        <dbReference type="Pfam" id="PF06378"/>
    </source>
</evidence>
<reference evidence="2 3" key="1">
    <citation type="journal article" date="2016" name="Sci. Rep.">
        <title>Comparative genomics and functional analysis of the 936 group of lactococcal Siphoviridae phages.</title>
        <authorList>
            <person name="Murphy J."/>
            <person name="Bottacini F."/>
            <person name="Mahony J."/>
            <person name="Kelleher P."/>
            <person name="Neve H."/>
            <person name="Zomer A."/>
            <person name="Nauta A."/>
            <person name="van Sinderen D."/>
        </authorList>
    </citation>
    <scope>NUCLEOTIDE SEQUENCE [LARGE SCALE GENOMIC DNA]</scope>
</reference>
<evidence type="ECO:0000313" key="3">
    <source>
        <dbReference type="Proteomes" id="UP000221291"/>
    </source>
</evidence>
<dbReference type="Proteomes" id="UP000221291">
    <property type="component" value="Segment"/>
</dbReference>
<protein>
    <submittedName>
        <fullName evidence="2">SAK protein</fullName>
    </submittedName>
</protein>
<organism evidence="2 3">
    <name type="scientific">Lactococcus phage 936 group phage Phi19.3</name>
    <dbReference type="NCBI Taxonomy" id="1636564"/>
    <lineage>
        <taxon>Viruses</taxon>
        <taxon>Duplodnaviria</taxon>
        <taxon>Heunggongvirae</taxon>
        <taxon>Uroviricota</taxon>
        <taxon>Caudoviricetes</taxon>
        <taxon>Skunavirus</taxon>
        <taxon>Skunavirus sv193</taxon>
    </lineage>
</organism>
<evidence type="ECO:0000313" key="2">
    <source>
        <dbReference type="EMBL" id="ALM63282.1"/>
    </source>
</evidence>
<proteinExistence type="predicted"/>
<accession>A0A126H9N6</accession>
<sequence length="188" mass="21919">MSVFEKLSVINVNDKKSKKNNLDYLSWAFAWAEVKKIYPEATNKIYKNKDDWNYHTDGRTAWVEVGVTIEGLEHIEHLPVMDYRNQSIPLEKLTSMDVNKAIQRGLVKAIARHGLGLYIYANEDLPDLTEEQKELEAEKQRLREIQPLIKRAEQLGYQNIDSLKNKTKKEITDIMTIWLAQQETEKGE</sequence>
<name>A0A126H9N6_9CAUD</name>
<feature type="domain" description="SSAP RNA binding" evidence="1">
    <location>
        <begin position="3"/>
        <end position="137"/>
    </location>
</feature>
<dbReference type="EMBL" id="KP793105">
    <property type="protein sequence ID" value="ALM63282.1"/>
    <property type="molecule type" value="Genomic_DNA"/>
</dbReference>